<name>A0A9N8HEN3_9STRA</name>
<gene>
    <name evidence="1" type="ORF">SEMRO_416_G138560.1</name>
</gene>
<dbReference type="AlphaFoldDB" id="A0A9N8HEN3"/>
<dbReference type="Proteomes" id="UP001153069">
    <property type="component" value="Unassembled WGS sequence"/>
</dbReference>
<keyword evidence="2" id="KW-1185">Reference proteome</keyword>
<organism evidence="1 2">
    <name type="scientific">Seminavis robusta</name>
    <dbReference type="NCBI Taxonomy" id="568900"/>
    <lineage>
        <taxon>Eukaryota</taxon>
        <taxon>Sar</taxon>
        <taxon>Stramenopiles</taxon>
        <taxon>Ochrophyta</taxon>
        <taxon>Bacillariophyta</taxon>
        <taxon>Bacillariophyceae</taxon>
        <taxon>Bacillariophycidae</taxon>
        <taxon>Naviculales</taxon>
        <taxon>Naviculaceae</taxon>
        <taxon>Seminavis</taxon>
    </lineage>
</organism>
<reference evidence="1" key="1">
    <citation type="submission" date="2020-06" db="EMBL/GenBank/DDBJ databases">
        <authorList>
            <consortium name="Plant Systems Biology data submission"/>
        </authorList>
    </citation>
    <scope>NUCLEOTIDE SEQUENCE</scope>
    <source>
        <strain evidence="1">D6</strain>
    </source>
</reference>
<proteinExistence type="predicted"/>
<evidence type="ECO:0000313" key="2">
    <source>
        <dbReference type="Proteomes" id="UP001153069"/>
    </source>
</evidence>
<sequence length="160" mass="18517">MTTNIDLSDQIENIKNKLDSVGYDLPTSVEECKKAQRQATKDFTTAMKEELKNKPLRKAHLKQLIKDAREKGDKKLVKALKHIQRAEDSNTIFDKLRIIRNKIPSGGLKHLLVPENPNENPKECQHWRQVDVQKKLRHFYKSATDNTLDNQKIESDESSN</sequence>
<comment type="caution">
    <text evidence="1">The sequence shown here is derived from an EMBL/GenBank/DDBJ whole genome shotgun (WGS) entry which is preliminary data.</text>
</comment>
<accession>A0A9N8HEN3</accession>
<protein>
    <submittedName>
        <fullName evidence="1">Uncharacterized protein</fullName>
    </submittedName>
</protein>
<evidence type="ECO:0000313" key="1">
    <source>
        <dbReference type="EMBL" id="CAB9510027.1"/>
    </source>
</evidence>
<dbReference type="EMBL" id="CAICTM010000415">
    <property type="protein sequence ID" value="CAB9510027.1"/>
    <property type="molecule type" value="Genomic_DNA"/>
</dbReference>